<proteinExistence type="inferred from homology"/>
<dbReference type="Proteomes" id="UP000824998">
    <property type="component" value="Unassembled WGS sequence"/>
</dbReference>
<dbReference type="OrthoDB" id="958254at2759"/>
<name>A0A9P7YQ05_9HELO</name>
<dbReference type="EMBL" id="MU251380">
    <property type="protein sequence ID" value="KAG9237818.1"/>
    <property type="molecule type" value="Genomic_DNA"/>
</dbReference>
<comment type="subcellular location">
    <subcellularLocation>
        <location evidence="1">Secreted</location>
    </subcellularLocation>
</comment>
<keyword evidence="6" id="KW-1133">Transmembrane helix</keyword>
<dbReference type="InterPro" id="IPR004911">
    <property type="entry name" value="Interferon-induced_GILT"/>
</dbReference>
<evidence type="ECO:0000256" key="1">
    <source>
        <dbReference type="ARBA" id="ARBA00004613"/>
    </source>
</evidence>
<dbReference type="AlphaFoldDB" id="A0A9P7YQ05"/>
<evidence type="ECO:0000256" key="6">
    <source>
        <dbReference type="SAM" id="Phobius"/>
    </source>
</evidence>
<feature type="transmembrane region" description="Helical" evidence="6">
    <location>
        <begin position="7"/>
        <end position="25"/>
    </location>
</feature>
<dbReference type="GO" id="GO:0016671">
    <property type="term" value="F:oxidoreductase activity, acting on a sulfur group of donors, disulfide as acceptor"/>
    <property type="evidence" value="ECO:0007669"/>
    <property type="project" value="InterPro"/>
</dbReference>
<comment type="similarity">
    <text evidence="2">Belongs to the GILT family.</text>
</comment>
<reference evidence="7" key="1">
    <citation type="journal article" date="2021" name="IMA Fungus">
        <title>Genomic characterization of three marine fungi, including Emericellopsis atlantica sp. nov. with signatures of a generalist lifestyle and marine biomass degradation.</title>
        <authorList>
            <person name="Hagestad O.C."/>
            <person name="Hou L."/>
            <person name="Andersen J.H."/>
            <person name="Hansen E.H."/>
            <person name="Altermark B."/>
            <person name="Li C."/>
            <person name="Kuhnert E."/>
            <person name="Cox R.J."/>
            <person name="Crous P.W."/>
            <person name="Spatafora J.W."/>
            <person name="Lail K."/>
            <person name="Amirebrahimi M."/>
            <person name="Lipzen A."/>
            <person name="Pangilinan J."/>
            <person name="Andreopoulos W."/>
            <person name="Hayes R.D."/>
            <person name="Ng V."/>
            <person name="Grigoriev I.V."/>
            <person name="Jackson S.A."/>
            <person name="Sutton T.D.S."/>
            <person name="Dobson A.D.W."/>
            <person name="Rama T."/>
        </authorList>
    </citation>
    <scope>NUCLEOTIDE SEQUENCE</scope>
    <source>
        <strain evidence="7">TRa018bII</strain>
    </source>
</reference>
<keyword evidence="4" id="KW-0732">Signal</keyword>
<comment type="caution">
    <text evidence="7">The sequence shown here is derived from an EMBL/GenBank/DDBJ whole genome shotgun (WGS) entry which is preliminary data.</text>
</comment>
<keyword evidence="3" id="KW-0964">Secreted</keyword>
<sequence length="221" mass="24560">MPPRHRLRTWLGGFAVVALLYYAYFTLSSRMSVEMIGSGFPDQRADCGRGKERLGEGDKTVMKGVDELGEVRVPLEAHIMSKCLDAQVWYHFSKPVSRASIYGIFYGDCLKMLVLPTMQQVVDKVNFTLSFIGAPTDNDGVDCKHGPPECLGNIIELCAASLYPDPKTYLGFTMCLTRDYKDIPAKSLVEDCALEHGIDFKKLDECAVEDNGGKVVYREVG</sequence>
<keyword evidence="5" id="KW-0325">Glycoprotein</keyword>
<organism evidence="7 8">
    <name type="scientific">Amylocarpus encephaloides</name>
    <dbReference type="NCBI Taxonomy" id="45428"/>
    <lineage>
        <taxon>Eukaryota</taxon>
        <taxon>Fungi</taxon>
        <taxon>Dikarya</taxon>
        <taxon>Ascomycota</taxon>
        <taxon>Pezizomycotina</taxon>
        <taxon>Leotiomycetes</taxon>
        <taxon>Helotiales</taxon>
        <taxon>Helotiales incertae sedis</taxon>
        <taxon>Amylocarpus</taxon>
    </lineage>
</organism>
<dbReference type="Pfam" id="PF03227">
    <property type="entry name" value="GILT"/>
    <property type="match status" value="1"/>
</dbReference>
<evidence type="ECO:0000256" key="3">
    <source>
        <dbReference type="ARBA" id="ARBA00022525"/>
    </source>
</evidence>
<evidence type="ECO:0000256" key="4">
    <source>
        <dbReference type="ARBA" id="ARBA00022729"/>
    </source>
</evidence>
<keyword evidence="6" id="KW-0472">Membrane</keyword>
<gene>
    <name evidence="7" type="ORF">BJ875DRAFT_481002</name>
</gene>
<accession>A0A9P7YQ05</accession>
<evidence type="ECO:0000313" key="8">
    <source>
        <dbReference type="Proteomes" id="UP000824998"/>
    </source>
</evidence>
<dbReference type="PANTHER" id="PTHR13234">
    <property type="entry name" value="GAMMA-INTERFERON INDUCIBLE LYSOSOMAL THIOL REDUCTASE GILT"/>
    <property type="match status" value="1"/>
</dbReference>
<keyword evidence="8" id="KW-1185">Reference proteome</keyword>
<evidence type="ECO:0008006" key="9">
    <source>
        <dbReference type="Google" id="ProtNLM"/>
    </source>
</evidence>
<dbReference type="GO" id="GO:0005576">
    <property type="term" value="C:extracellular region"/>
    <property type="evidence" value="ECO:0007669"/>
    <property type="project" value="UniProtKB-SubCell"/>
</dbReference>
<evidence type="ECO:0000256" key="2">
    <source>
        <dbReference type="ARBA" id="ARBA00005679"/>
    </source>
</evidence>
<dbReference type="PANTHER" id="PTHR13234:SF8">
    <property type="entry name" value="GAMMA-INTERFERON-INDUCIBLE LYSOSOMAL THIOL REDUCTASE"/>
    <property type="match status" value="1"/>
</dbReference>
<evidence type="ECO:0000256" key="5">
    <source>
        <dbReference type="ARBA" id="ARBA00023180"/>
    </source>
</evidence>
<keyword evidence="6" id="KW-0812">Transmembrane</keyword>
<evidence type="ECO:0000313" key="7">
    <source>
        <dbReference type="EMBL" id="KAG9237818.1"/>
    </source>
</evidence>
<protein>
    <recommendedName>
        <fullName evidence="9">Gamma interferon inducible lysosomal thiol reductase</fullName>
    </recommendedName>
</protein>